<dbReference type="CDD" id="cd06695">
    <property type="entry name" value="PDZ3_PTPN13_FRMPD2-like"/>
    <property type="match status" value="1"/>
</dbReference>
<dbReference type="Ensembl" id="ENSCPRT00005000455.1">
    <property type="protein sequence ID" value="ENSCPRP00005000374.1"/>
    <property type="gene ID" value="ENSCPRG00005000269.1"/>
</dbReference>
<dbReference type="Gene3D" id="2.30.42.10">
    <property type="match status" value="2"/>
</dbReference>
<accession>A0A7M4FP23</accession>
<evidence type="ECO:0000313" key="5">
    <source>
        <dbReference type="Proteomes" id="UP000594220"/>
    </source>
</evidence>
<evidence type="ECO:0000259" key="3">
    <source>
        <dbReference type="PROSITE" id="PS50106"/>
    </source>
</evidence>
<reference evidence="4" key="1">
    <citation type="submission" date="2025-08" db="UniProtKB">
        <authorList>
            <consortium name="Ensembl"/>
        </authorList>
    </citation>
    <scope>IDENTIFICATION</scope>
</reference>
<evidence type="ECO:0000256" key="1">
    <source>
        <dbReference type="ARBA" id="ARBA00022737"/>
    </source>
</evidence>
<reference evidence="4" key="2">
    <citation type="submission" date="2025-09" db="UniProtKB">
        <authorList>
            <consortium name="Ensembl"/>
        </authorList>
    </citation>
    <scope>IDENTIFICATION</scope>
</reference>
<proteinExistence type="predicted"/>
<organism evidence="4 5">
    <name type="scientific">Crocodylus porosus</name>
    <name type="common">Saltwater crocodile</name>
    <name type="synonym">Estuarine crocodile</name>
    <dbReference type="NCBI Taxonomy" id="8502"/>
    <lineage>
        <taxon>Eukaryota</taxon>
        <taxon>Metazoa</taxon>
        <taxon>Chordata</taxon>
        <taxon>Craniata</taxon>
        <taxon>Vertebrata</taxon>
        <taxon>Euteleostomi</taxon>
        <taxon>Archelosauria</taxon>
        <taxon>Archosauria</taxon>
        <taxon>Crocodylia</taxon>
        <taxon>Longirostres</taxon>
        <taxon>Crocodylidae</taxon>
        <taxon>Crocodylus</taxon>
    </lineage>
</organism>
<dbReference type="FunFam" id="2.30.42.10:FF:000084">
    <property type="entry name" value="Tyrosine-protein phosphatase non-receptor type 13"/>
    <property type="match status" value="1"/>
</dbReference>
<protein>
    <submittedName>
        <fullName evidence="4">FERM and PDZ domain containing 2</fullName>
    </submittedName>
</protein>
<dbReference type="InterPro" id="IPR052074">
    <property type="entry name" value="NonRcpt_TyrProt_Phosphatase"/>
</dbReference>
<dbReference type="AlphaFoldDB" id="A0A7M4FP23"/>
<dbReference type="PANTHER" id="PTHR46900">
    <property type="entry name" value="TYROSINE-PROTEIN PHOSPHATASE NON-RECEPTOR TYPE 13"/>
    <property type="match status" value="1"/>
</dbReference>
<dbReference type="GeneTree" id="ENSGT00940000161964"/>
<name>A0A7M4FP23_CROPO</name>
<dbReference type="Proteomes" id="UP000594220">
    <property type="component" value="Unplaced"/>
</dbReference>
<dbReference type="InterPro" id="IPR041489">
    <property type="entry name" value="PDZ_6"/>
</dbReference>
<dbReference type="PROSITE" id="PS50106">
    <property type="entry name" value="PDZ"/>
    <property type="match status" value="1"/>
</dbReference>
<dbReference type="SMART" id="SM00228">
    <property type="entry name" value="PDZ"/>
    <property type="match status" value="1"/>
</dbReference>
<dbReference type="SUPFAM" id="SSF50156">
    <property type="entry name" value="PDZ domain-like"/>
    <property type="match status" value="2"/>
</dbReference>
<dbReference type="PANTHER" id="PTHR46900:SF4">
    <property type="entry name" value="FERM AND PDZ DOMAIN CONTAINING 2"/>
    <property type="match status" value="1"/>
</dbReference>
<keyword evidence="5" id="KW-1185">Reference proteome</keyword>
<evidence type="ECO:0000256" key="2">
    <source>
        <dbReference type="SAM" id="MobiDB-lite"/>
    </source>
</evidence>
<keyword evidence="1" id="KW-0677">Repeat</keyword>
<dbReference type="InterPro" id="IPR001478">
    <property type="entry name" value="PDZ"/>
</dbReference>
<dbReference type="Pfam" id="PF17820">
    <property type="entry name" value="PDZ_6"/>
    <property type="match status" value="1"/>
</dbReference>
<dbReference type="InterPro" id="IPR036034">
    <property type="entry name" value="PDZ_sf"/>
</dbReference>
<feature type="domain" description="PDZ" evidence="3">
    <location>
        <begin position="91"/>
        <end position="179"/>
    </location>
</feature>
<feature type="region of interest" description="Disordered" evidence="2">
    <location>
        <begin position="209"/>
        <end position="244"/>
    </location>
</feature>
<feature type="compositionally biased region" description="Basic and acidic residues" evidence="2">
    <location>
        <begin position="217"/>
        <end position="227"/>
    </location>
</feature>
<sequence>STALPLPPPTLLWDVDGISLCGITHKQAVEYLKKAGQVAKLVLERGHHDLAERYPAANDRKEGKCPVTSLAASSSDDPKGYPFATDDNTFEVKLIKNSGGLGFSFLQMKRDACKHLGGNIVRIKRLFPGQPAEENGEIEAGDVILAVNGKPIQGLSYQDVLHLLRGAPPQVTLLLCRPPKGVLPEIDQSALVRQDLLIQYFDSPREASSLSVAEEGEALREESREVPEGEGTFPAGAPNSLLMA</sequence>
<gene>
    <name evidence="4" type="primary">FRMPD2</name>
</gene>
<evidence type="ECO:0000313" key="4">
    <source>
        <dbReference type="Ensembl" id="ENSCPRP00005000374.1"/>
    </source>
</evidence>